<keyword evidence="4" id="KW-0325">Glycoprotein</keyword>
<dbReference type="SUPFAM" id="SSF53474">
    <property type="entry name" value="alpha/beta-Hydrolases"/>
    <property type="match status" value="1"/>
</dbReference>
<organism evidence="7 8">
    <name type="scientific">Amblyomma americanum</name>
    <name type="common">Lone star tick</name>
    <dbReference type="NCBI Taxonomy" id="6943"/>
    <lineage>
        <taxon>Eukaryota</taxon>
        <taxon>Metazoa</taxon>
        <taxon>Ecdysozoa</taxon>
        <taxon>Arthropoda</taxon>
        <taxon>Chelicerata</taxon>
        <taxon>Arachnida</taxon>
        <taxon>Acari</taxon>
        <taxon>Parasitiformes</taxon>
        <taxon>Ixodida</taxon>
        <taxon>Ixodoidea</taxon>
        <taxon>Ixodidae</taxon>
        <taxon>Amblyomminae</taxon>
        <taxon>Amblyomma</taxon>
    </lineage>
</organism>
<name>A0AAQ4DXC2_AMBAM</name>
<sequence length="380" mass="41593">MNYRGGVLGFLNAGCPESPGNMGFLDQNLALKWIKNNIRNFGGDPSRITLFGTSSGGISVHAHVLSPMSRGLFRRAIPMSGVVNSPDLTESASDSLSKGDAVADIVGCRSANKTLASHPEEVIACLRTRSADELVAASFQAVPEKHIPFLPTYPTAFLPVEPSVAVRSGMFDRSVDLLTGVTSDESSVMFVWKQPRPEILADQLDNVDRETLISALYEALSFWLKDVPPSLLENNEAESKTEIRRKFVDYLADRLFVCPMHTAAAAHASRGATVYTYVFAHWPAKRAPLTWTGVGHGTDLPYIFGLPLLDRDQVNFNDEDVEVTKRHLRMIGAFAGLPVHPGVSAWPKYTARRPISMLLESNGTTNINGFHLDHCAISRC</sequence>
<keyword evidence="2" id="KW-0719">Serine esterase</keyword>
<dbReference type="PANTHER" id="PTHR43918:SF4">
    <property type="entry name" value="CARBOXYLIC ESTER HYDROLASE"/>
    <property type="match status" value="1"/>
</dbReference>
<dbReference type="GO" id="GO:0019695">
    <property type="term" value="P:choline metabolic process"/>
    <property type="evidence" value="ECO:0007669"/>
    <property type="project" value="TreeGrafter"/>
</dbReference>
<protein>
    <recommendedName>
        <fullName evidence="5">Carboxylic ester hydrolase</fullName>
        <ecNumber evidence="5">3.1.1.-</ecNumber>
    </recommendedName>
</protein>
<evidence type="ECO:0000256" key="1">
    <source>
        <dbReference type="ARBA" id="ARBA00005964"/>
    </source>
</evidence>
<feature type="domain" description="Carboxylesterase type B" evidence="6">
    <location>
        <begin position="1"/>
        <end position="364"/>
    </location>
</feature>
<reference evidence="7 8" key="1">
    <citation type="journal article" date="2023" name="Arcadia Sci">
        <title>De novo assembly of a long-read Amblyomma americanum tick genome.</title>
        <authorList>
            <person name="Chou S."/>
            <person name="Poskanzer K.E."/>
            <person name="Rollins M."/>
            <person name="Thuy-Boun P.S."/>
        </authorList>
    </citation>
    <scope>NUCLEOTIDE SEQUENCE [LARGE SCALE GENOMIC DNA]</scope>
    <source>
        <strain evidence="7">F_SG_1</strain>
        <tissue evidence="7">Salivary glands</tissue>
    </source>
</reference>
<dbReference type="Pfam" id="PF00135">
    <property type="entry name" value="COesterase"/>
    <property type="match status" value="1"/>
</dbReference>
<dbReference type="EC" id="3.1.1.-" evidence="5"/>
<comment type="caution">
    <text evidence="7">The sequence shown here is derived from an EMBL/GenBank/DDBJ whole genome shotgun (WGS) entry which is preliminary data.</text>
</comment>
<dbReference type="PROSITE" id="PS00122">
    <property type="entry name" value="CARBOXYLESTERASE_B_1"/>
    <property type="match status" value="1"/>
</dbReference>
<dbReference type="InterPro" id="IPR019826">
    <property type="entry name" value="Carboxylesterase_B_AS"/>
</dbReference>
<evidence type="ECO:0000256" key="5">
    <source>
        <dbReference type="RuleBase" id="RU361235"/>
    </source>
</evidence>
<dbReference type="InterPro" id="IPR002018">
    <property type="entry name" value="CarbesteraseB"/>
</dbReference>
<evidence type="ECO:0000313" key="7">
    <source>
        <dbReference type="EMBL" id="KAK8767112.1"/>
    </source>
</evidence>
<gene>
    <name evidence="7" type="ORF">V5799_006107</name>
</gene>
<dbReference type="GO" id="GO:0003990">
    <property type="term" value="F:acetylcholinesterase activity"/>
    <property type="evidence" value="ECO:0007669"/>
    <property type="project" value="TreeGrafter"/>
</dbReference>
<dbReference type="Proteomes" id="UP001321473">
    <property type="component" value="Unassembled WGS sequence"/>
</dbReference>
<dbReference type="PANTHER" id="PTHR43918">
    <property type="entry name" value="ACETYLCHOLINESTERASE"/>
    <property type="match status" value="1"/>
</dbReference>
<evidence type="ECO:0000256" key="2">
    <source>
        <dbReference type="ARBA" id="ARBA00022487"/>
    </source>
</evidence>
<dbReference type="Gene3D" id="3.40.50.1820">
    <property type="entry name" value="alpha/beta hydrolase"/>
    <property type="match status" value="1"/>
</dbReference>
<accession>A0AAQ4DXC2</accession>
<dbReference type="EMBL" id="JARKHS020025747">
    <property type="protein sequence ID" value="KAK8767112.1"/>
    <property type="molecule type" value="Genomic_DNA"/>
</dbReference>
<evidence type="ECO:0000313" key="8">
    <source>
        <dbReference type="Proteomes" id="UP001321473"/>
    </source>
</evidence>
<keyword evidence="8" id="KW-1185">Reference proteome</keyword>
<dbReference type="GO" id="GO:0005886">
    <property type="term" value="C:plasma membrane"/>
    <property type="evidence" value="ECO:0007669"/>
    <property type="project" value="TreeGrafter"/>
</dbReference>
<dbReference type="GO" id="GO:0006581">
    <property type="term" value="P:acetylcholine catabolic process"/>
    <property type="evidence" value="ECO:0007669"/>
    <property type="project" value="TreeGrafter"/>
</dbReference>
<dbReference type="AlphaFoldDB" id="A0AAQ4DXC2"/>
<comment type="similarity">
    <text evidence="1 5">Belongs to the type-B carboxylesterase/lipase family.</text>
</comment>
<evidence type="ECO:0000259" key="6">
    <source>
        <dbReference type="Pfam" id="PF00135"/>
    </source>
</evidence>
<proteinExistence type="inferred from homology"/>
<keyword evidence="3 5" id="KW-0378">Hydrolase</keyword>
<dbReference type="InterPro" id="IPR050654">
    <property type="entry name" value="AChE-related_enzymes"/>
</dbReference>
<dbReference type="InterPro" id="IPR029058">
    <property type="entry name" value="AB_hydrolase_fold"/>
</dbReference>
<evidence type="ECO:0000256" key="4">
    <source>
        <dbReference type="ARBA" id="ARBA00023180"/>
    </source>
</evidence>
<dbReference type="GO" id="GO:0005615">
    <property type="term" value="C:extracellular space"/>
    <property type="evidence" value="ECO:0007669"/>
    <property type="project" value="TreeGrafter"/>
</dbReference>
<evidence type="ECO:0000256" key="3">
    <source>
        <dbReference type="ARBA" id="ARBA00022801"/>
    </source>
</evidence>